<feature type="transmembrane region" description="Helical" evidence="2">
    <location>
        <begin position="115"/>
        <end position="135"/>
    </location>
</feature>
<accession>A0ABD3NJR6</accession>
<feature type="region of interest" description="Disordered" evidence="1">
    <location>
        <begin position="1"/>
        <end position="87"/>
    </location>
</feature>
<keyword evidence="2" id="KW-1133">Transmembrane helix</keyword>
<gene>
    <name evidence="3" type="ORF">HJC23_011450</name>
</gene>
<comment type="caution">
    <text evidence="3">The sequence shown here is derived from an EMBL/GenBank/DDBJ whole genome shotgun (WGS) entry which is preliminary data.</text>
</comment>
<dbReference type="AlphaFoldDB" id="A0ABD3NJR6"/>
<reference evidence="3 4" key="1">
    <citation type="journal article" date="2020" name="G3 (Bethesda)">
        <title>Improved Reference Genome for Cyclotella cryptica CCMP332, a Model for Cell Wall Morphogenesis, Salinity Adaptation, and Lipid Production in Diatoms (Bacillariophyta).</title>
        <authorList>
            <person name="Roberts W.R."/>
            <person name="Downey K.M."/>
            <person name="Ruck E.C."/>
            <person name="Traller J.C."/>
            <person name="Alverson A.J."/>
        </authorList>
    </citation>
    <scope>NUCLEOTIDE SEQUENCE [LARGE SCALE GENOMIC DNA]</scope>
    <source>
        <strain evidence="3 4">CCMP332</strain>
    </source>
</reference>
<feature type="compositionally biased region" description="Basic and acidic residues" evidence="1">
    <location>
        <begin position="1"/>
        <end position="17"/>
    </location>
</feature>
<evidence type="ECO:0000313" key="4">
    <source>
        <dbReference type="Proteomes" id="UP001516023"/>
    </source>
</evidence>
<dbReference type="Proteomes" id="UP001516023">
    <property type="component" value="Unassembled WGS sequence"/>
</dbReference>
<sequence>MNEMRNHEKEEAARQVDDDNGFADECSSGECHSGNRDSTHKRDASPSAPTVETNAATTPLHAAPSVERRRRRRLEQTGATSPASRRGRQANIDYFNDYYMGNADRIGRMNNSTTMALLSLLFLVVVVQKGGFYPACILKPYTINSVHAFSTHFPLLHLTSFGEKTR</sequence>
<feature type="compositionally biased region" description="Polar residues" evidence="1">
    <location>
        <begin position="47"/>
        <end position="57"/>
    </location>
</feature>
<keyword evidence="2" id="KW-0472">Membrane</keyword>
<evidence type="ECO:0000256" key="2">
    <source>
        <dbReference type="SAM" id="Phobius"/>
    </source>
</evidence>
<evidence type="ECO:0000256" key="1">
    <source>
        <dbReference type="SAM" id="MobiDB-lite"/>
    </source>
</evidence>
<feature type="compositionally biased region" description="Basic and acidic residues" evidence="1">
    <location>
        <begin position="33"/>
        <end position="44"/>
    </location>
</feature>
<keyword evidence="4" id="KW-1185">Reference proteome</keyword>
<dbReference type="EMBL" id="JABMIG020000510">
    <property type="protein sequence ID" value="KAL3776128.1"/>
    <property type="molecule type" value="Genomic_DNA"/>
</dbReference>
<keyword evidence="2" id="KW-0812">Transmembrane</keyword>
<protein>
    <submittedName>
        <fullName evidence="3">Uncharacterized protein</fullName>
    </submittedName>
</protein>
<name>A0ABD3NJR6_9STRA</name>
<proteinExistence type="predicted"/>
<organism evidence="3 4">
    <name type="scientific">Cyclotella cryptica</name>
    <dbReference type="NCBI Taxonomy" id="29204"/>
    <lineage>
        <taxon>Eukaryota</taxon>
        <taxon>Sar</taxon>
        <taxon>Stramenopiles</taxon>
        <taxon>Ochrophyta</taxon>
        <taxon>Bacillariophyta</taxon>
        <taxon>Coscinodiscophyceae</taxon>
        <taxon>Thalassiosirophycidae</taxon>
        <taxon>Stephanodiscales</taxon>
        <taxon>Stephanodiscaceae</taxon>
        <taxon>Cyclotella</taxon>
    </lineage>
</organism>
<evidence type="ECO:0000313" key="3">
    <source>
        <dbReference type="EMBL" id="KAL3776128.1"/>
    </source>
</evidence>